<dbReference type="Gene3D" id="2.60.40.1180">
    <property type="entry name" value="Golgi alpha-mannosidase II"/>
    <property type="match status" value="1"/>
</dbReference>
<dbReference type="GO" id="GO:0009313">
    <property type="term" value="P:oligosaccharide catabolic process"/>
    <property type="evidence" value="ECO:0007669"/>
    <property type="project" value="TreeGrafter"/>
</dbReference>
<dbReference type="RefSeq" id="WP_245766552.1">
    <property type="nucleotide sequence ID" value="NZ_FPBK01000004.1"/>
</dbReference>
<dbReference type="InterPro" id="IPR017853">
    <property type="entry name" value="GH"/>
</dbReference>
<reference evidence="3 4" key="1">
    <citation type="submission" date="2016-10" db="EMBL/GenBank/DDBJ databases">
        <authorList>
            <person name="de Groot N.N."/>
        </authorList>
    </citation>
    <scope>NUCLEOTIDE SEQUENCE [LARGE SCALE GENOMIC DNA]</scope>
    <source>
        <strain evidence="3 4">CGMCC 1.12333</strain>
    </source>
</reference>
<dbReference type="AlphaFoldDB" id="A0A1I7GE95"/>
<dbReference type="InterPro" id="IPR013780">
    <property type="entry name" value="Glyco_hydro_b"/>
</dbReference>
<sequence length="458" mass="51593">MKKLFLNIMMAVCMVNFTACQSDDDANTTTQNFGYEQYGEPFAAMPSKEDAIIYQVNIRAFSDETKLQGVQEKLGHIKALGANVVYLMPIYPVGTVNSVNSPYAVKNYKEVNPDFGTLEDLRSLVDAAHEMGLAVVLDWVANHTAWDNNWITEHPDWYLQDEEGNIISPPNTVYTDVAQLDFENEEMKAGMIDAMAYWLYNANVDGFRCDYADAVPDTFWTQAINALRPIKDQEIIMLAEGSDSAHFHAGFDYIFGFNFFSNLEYVFGDGEPATTLQDSNATEYAQVYNNEDRVVRYTTNHDVNLSDGTPLQLFGGKEGSMVAFVLAAYMKSIPMIYNAQEIGYDQQIDYFSENPIDWSNIDYDMLEEYKDIIAFRENTEALKTGNYNGYSSSAICAFTMEKDGKMVWVLGNVTNTETSYVVPTNLATETWSDAFTGTSETISNTISLAPYEYKVLEN</sequence>
<proteinExistence type="predicted"/>
<dbReference type="EMBL" id="FPBK01000004">
    <property type="protein sequence ID" value="SFU46807.1"/>
    <property type="molecule type" value="Genomic_DNA"/>
</dbReference>
<dbReference type="SUPFAM" id="SSF51445">
    <property type="entry name" value="(Trans)glycosidases"/>
    <property type="match status" value="1"/>
</dbReference>
<dbReference type="Pfam" id="PF00128">
    <property type="entry name" value="Alpha-amylase"/>
    <property type="match status" value="2"/>
</dbReference>
<dbReference type="SMART" id="SM00642">
    <property type="entry name" value="Aamy"/>
    <property type="match status" value="1"/>
</dbReference>
<dbReference type="GO" id="GO:0004556">
    <property type="term" value="F:alpha-amylase activity"/>
    <property type="evidence" value="ECO:0007669"/>
    <property type="project" value="TreeGrafter"/>
</dbReference>
<name>A0A1I7GE95_9FLAO</name>
<gene>
    <name evidence="3" type="ORF">SAMN05216480_104151</name>
</gene>
<keyword evidence="1" id="KW-0732">Signal</keyword>
<dbReference type="Proteomes" id="UP000199138">
    <property type="component" value="Unassembled WGS sequence"/>
</dbReference>
<dbReference type="CDD" id="cd11313">
    <property type="entry name" value="AmyAc_arch_bac_AmyA"/>
    <property type="match status" value="1"/>
</dbReference>
<evidence type="ECO:0000259" key="2">
    <source>
        <dbReference type="SMART" id="SM00642"/>
    </source>
</evidence>
<feature type="chain" id="PRO_5011567781" evidence="1">
    <location>
        <begin position="22"/>
        <end position="458"/>
    </location>
</feature>
<evidence type="ECO:0000313" key="4">
    <source>
        <dbReference type="Proteomes" id="UP000199138"/>
    </source>
</evidence>
<keyword evidence="3" id="KW-0378">Hydrolase</keyword>
<dbReference type="Gene3D" id="3.20.20.80">
    <property type="entry name" value="Glycosidases"/>
    <property type="match status" value="1"/>
</dbReference>
<dbReference type="PANTHER" id="PTHR10357:SF205">
    <property type="entry name" value="O-GLYCOSYL HYDROLASE FAMILY 13"/>
    <property type="match status" value="1"/>
</dbReference>
<feature type="signal peptide" evidence="1">
    <location>
        <begin position="1"/>
        <end position="21"/>
    </location>
</feature>
<evidence type="ECO:0000256" key="1">
    <source>
        <dbReference type="SAM" id="SignalP"/>
    </source>
</evidence>
<dbReference type="InterPro" id="IPR006047">
    <property type="entry name" value="GH13_cat_dom"/>
</dbReference>
<evidence type="ECO:0000313" key="3">
    <source>
        <dbReference type="EMBL" id="SFU46807.1"/>
    </source>
</evidence>
<dbReference type="PANTHER" id="PTHR10357">
    <property type="entry name" value="ALPHA-AMYLASE FAMILY MEMBER"/>
    <property type="match status" value="1"/>
</dbReference>
<keyword evidence="4" id="KW-1185">Reference proteome</keyword>
<protein>
    <submittedName>
        <fullName evidence="3">Glycosidase</fullName>
    </submittedName>
</protein>
<organism evidence="3 4">
    <name type="scientific">Pustulibacterium marinum</name>
    <dbReference type="NCBI Taxonomy" id="1224947"/>
    <lineage>
        <taxon>Bacteria</taxon>
        <taxon>Pseudomonadati</taxon>
        <taxon>Bacteroidota</taxon>
        <taxon>Flavobacteriia</taxon>
        <taxon>Flavobacteriales</taxon>
        <taxon>Flavobacteriaceae</taxon>
        <taxon>Pustulibacterium</taxon>
    </lineage>
</organism>
<accession>A0A1I7GE95</accession>
<feature type="domain" description="Glycosyl hydrolase family 13 catalytic" evidence="2">
    <location>
        <begin position="55"/>
        <end position="376"/>
    </location>
</feature>
<dbReference type="STRING" id="1224947.SAMN05216480_104151"/>
<keyword evidence="3" id="KW-0326">Glycosidase</keyword>
<dbReference type="SUPFAM" id="SSF51011">
    <property type="entry name" value="Glycosyl hydrolase domain"/>
    <property type="match status" value="1"/>
</dbReference>